<dbReference type="AntiFam" id="ANF00014">
    <property type="entry name" value="tRNA translation"/>
</dbReference>
<organism evidence="1 2">
    <name type="scientific">Cupriavidus taiwanensis</name>
    <dbReference type="NCBI Taxonomy" id="164546"/>
    <lineage>
        <taxon>Bacteria</taxon>
        <taxon>Pseudomonadati</taxon>
        <taxon>Pseudomonadota</taxon>
        <taxon>Betaproteobacteria</taxon>
        <taxon>Burkholderiales</taxon>
        <taxon>Burkholderiaceae</taxon>
        <taxon>Cupriavidus</taxon>
    </lineage>
</organism>
<protein>
    <submittedName>
        <fullName evidence="1">Uncharacterized protein</fullName>
    </submittedName>
</protein>
<proteinExistence type="predicted"/>
<evidence type="ECO:0000313" key="2">
    <source>
        <dbReference type="Proteomes" id="UP000257139"/>
    </source>
</evidence>
<dbReference type="EMBL" id="OGUU01000008">
    <property type="protein sequence ID" value="SPC09831.1"/>
    <property type="molecule type" value="Genomic_DNA"/>
</dbReference>
<sequence length="58" mass="6465">MKNARDCGRFLVLAEWTGLEPATPGVTGRYSNRLNYHSCVGACCSLLSYLRRSKEAEL</sequence>
<comment type="caution">
    <text evidence="1">The sequence shown here is derived from an EMBL/GenBank/DDBJ whole genome shotgun (WGS) entry which is preliminary data.</text>
</comment>
<dbReference type="Proteomes" id="UP000257139">
    <property type="component" value="Chromosome CBM2594_a"/>
</dbReference>
<name>A0A7Z7J7F3_9BURK</name>
<dbReference type="AlphaFoldDB" id="A0A7Z7J7F3"/>
<reference evidence="1 2" key="1">
    <citation type="submission" date="2018-01" db="EMBL/GenBank/DDBJ databases">
        <authorList>
            <person name="Clerissi C."/>
        </authorList>
    </citation>
    <scope>NUCLEOTIDE SEQUENCE [LARGE SCALE GENOMIC DNA]</scope>
    <source>
        <strain evidence="1">Cupriavidus taiwanensis STM 6021</strain>
    </source>
</reference>
<gene>
    <name evidence="1" type="ORF">CBM2594_A41154</name>
</gene>
<accession>A0A7Z7J7F3</accession>
<evidence type="ECO:0000313" key="1">
    <source>
        <dbReference type="EMBL" id="SPC09831.1"/>
    </source>
</evidence>